<evidence type="ECO:0000256" key="9">
    <source>
        <dbReference type="SAM" id="Phobius"/>
    </source>
</evidence>
<dbReference type="GO" id="GO:0061631">
    <property type="term" value="F:ubiquitin conjugating enzyme activity"/>
    <property type="evidence" value="ECO:0007669"/>
    <property type="project" value="UniProtKB-EC"/>
</dbReference>
<dbReference type="EC" id="2.3.2.23" evidence="1"/>
<dbReference type="PROSITE" id="PS00183">
    <property type="entry name" value="UBC_1"/>
    <property type="match status" value="1"/>
</dbReference>
<evidence type="ECO:0000256" key="5">
    <source>
        <dbReference type="ARBA" id="ARBA00022840"/>
    </source>
</evidence>
<comment type="function">
    <text evidence="6">Accepts the ubiquitin from the E1 complex and catalyzes its covalent attachment to other proteins.</text>
</comment>
<keyword evidence="3 8" id="KW-0547">Nucleotide-binding</keyword>
<name>A0AAN9PT76_CLITE</name>
<keyword evidence="4 8" id="KW-0833">Ubl conjugation pathway</keyword>
<protein>
    <recommendedName>
        <fullName evidence="1">E2 ubiquitin-conjugating enzyme</fullName>
        <ecNumber evidence="1">2.3.2.23</ecNumber>
    </recommendedName>
</protein>
<keyword evidence="9" id="KW-0812">Transmembrane</keyword>
<dbReference type="InterPro" id="IPR023313">
    <property type="entry name" value="UBQ-conjugating_AS"/>
</dbReference>
<dbReference type="PROSITE" id="PS50127">
    <property type="entry name" value="UBC_2"/>
    <property type="match status" value="1"/>
</dbReference>
<keyword evidence="2" id="KW-0808">Transferase</keyword>
<dbReference type="SUPFAM" id="SSF54495">
    <property type="entry name" value="UBC-like"/>
    <property type="match status" value="1"/>
</dbReference>
<dbReference type="Pfam" id="PF00179">
    <property type="entry name" value="UQ_con"/>
    <property type="match status" value="1"/>
</dbReference>
<evidence type="ECO:0000313" key="12">
    <source>
        <dbReference type="Proteomes" id="UP001359559"/>
    </source>
</evidence>
<dbReference type="InterPro" id="IPR000608">
    <property type="entry name" value="UBC"/>
</dbReference>
<dbReference type="SMART" id="SM00212">
    <property type="entry name" value="UBCc"/>
    <property type="match status" value="1"/>
</dbReference>
<dbReference type="GO" id="GO:0005524">
    <property type="term" value="F:ATP binding"/>
    <property type="evidence" value="ECO:0007669"/>
    <property type="project" value="UniProtKB-UniRule"/>
</dbReference>
<evidence type="ECO:0000256" key="4">
    <source>
        <dbReference type="ARBA" id="ARBA00022786"/>
    </source>
</evidence>
<dbReference type="Proteomes" id="UP001359559">
    <property type="component" value="Unassembled WGS sequence"/>
</dbReference>
<accession>A0AAN9PT76</accession>
<feature type="transmembrane region" description="Helical" evidence="9">
    <location>
        <begin position="12"/>
        <end position="35"/>
    </location>
</feature>
<keyword evidence="9" id="KW-0472">Membrane</keyword>
<keyword evidence="5 8" id="KW-0067">ATP-binding</keyword>
<organism evidence="11 12">
    <name type="scientific">Clitoria ternatea</name>
    <name type="common">Butterfly pea</name>
    <dbReference type="NCBI Taxonomy" id="43366"/>
    <lineage>
        <taxon>Eukaryota</taxon>
        <taxon>Viridiplantae</taxon>
        <taxon>Streptophyta</taxon>
        <taxon>Embryophyta</taxon>
        <taxon>Tracheophyta</taxon>
        <taxon>Spermatophyta</taxon>
        <taxon>Magnoliopsida</taxon>
        <taxon>eudicotyledons</taxon>
        <taxon>Gunneridae</taxon>
        <taxon>Pentapetalae</taxon>
        <taxon>rosids</taxon>
        <taxon>fabids</taxon>
        <taxon>Fabales</taxon>
        <taxon>Fabaceae</taxon>
        <taxon>Papilionoideae</taxon>
        <taxon>50 kb inversion clade</taxon>
        <taxon>NPAAA clade</taxon>
        <taxon>indigoferoid/millettioid clade</taxon>
        <taxon>Phaseoleae</taxon>
        <taxon>Clitoria</taxon>
    </lineage>
</organism>
<evidence type="ECO:0000256" key="8">
    <source>
        <dbReference type="RuleBase" id="RU362109"/>
    </source>
</evidence>
<evidence type="ECO:0000256" key="7">
    <source>
        <dbReference type="PROSITE-ProRule" id="PRU10133"/>
    </source>
</evidence>
<dbReference type="CDD" id="cd23790">
    <property type="entry name" value="UBCc_UBE2A_2B"/>
    <property type="match status" value="1"/>
</dbReference>
<evidence type="ECO:0000313" key="11">
    <source>
        <dbReference type="EMBL" id="KAK7309756.1"/>
    </source>
</evidence>
<proteinExistence type="inferred from homology"/>
<dbReference type="InterPro" id="IPR050113">
    <property type="entry name" value="Ub_conjugating_enzyme"/>
</dbReference>
<dbReference type="Gene3D" id="3.10.110.10">
    <property type="entry name" value="Ubiquitin Conjugating Enzyme"/>
    <property type="match status" value="1"/>
</dbReference>
<gene>
    <name evidence="11" type="ORF">RJT34_06739</name>
</gene>
<evidence type="ECO:0000256" key="6">
    <source>
        <dbReference type="ARBA" id="ARBA00056190"/>
    </source>
</evidence>
<evidence type="ECO:0000259" key="10">
    <source>
        <dbReference type="PROSITE" id="PS50127"/>
    </source>
</evidence>
<dbReference type="AlphaFoldDB" id="A0AAN9PT76"/>
<evidence type="ECO:0000256" key="2">
    <source>
        <dbReference type="ARBA" id="ARBA00022679"/>
    </source>
</evidence>
<sequence>MTVITTTSAAATILVATTNVSPIIAVTIAAVTIVVTTTTHSRYHHYHLGLTCLTHELNGPNMRIATVALHPTAITYTVIVFTIAVAIIIIVIATITVAKRMSTPARKRLMRDFKRLQQDPPAGISGAPQDNNIMLWNAVIFGPDDTPWDGGTFKLTLQVTEDYPNKPPTVRFVSQMFHPNIYTDGSICLDILQNQWSPIYDVAAILTSIQSLLCDPNPSSPANSEAARMFSENKREYNRRVREIVEQSWTAD</sequence>
<feature type="transmembrane region" description="Helical" evidence="9">
    <location>
        <begin position="73"/>
        <end position="98"/>
    </location>
</feature>
<comment type="similarity">
    <text evidence="8">Belongs to the ubiquitin-conjugating enzyme family.</text>
</comment>
<keyword evidence="9" id="KW-1133">Transmembrane helix</keyword>
<reference evidence="11 12" key="1">
    <citation type="submission" date="2024-01" db="EMBL/GenBank/DDBJ databases">
        <title>The genomes of 5 underutilized Papilionoideae crops provide insights into root nodulation and disease resistance.</title>
        <authorList>
            <person name="Yuan L."/>
        </authorList>
    </citation>
    <scope>NUCLEOTIDE SEQUENCE [LARGE SCALE GENOMIC DNA]</scope>
    <source>
        <strain evidence="11">LY-2023</strain>
        <tissue evidence="11">Leaf</tissue>
    </source>
</reference>
<feature type="domain" description="UBC core" evidence="10">
    <location>
        <begin position="104"/>
        <end position="250"/>
    </location>
</feature>
<evidence type="ECO:0000256" key="3">
    <source>
        <dbReference type="ARBA" id="ARBA00022741"/>
    </source>
</evidence>
<keyword evidence="12" id="KW-1185">Reference proteome</keyword>
<dbReference type="PANTHER" id="PTHR24067">
    <property type="entry name" value="UBIQUITIN-CONJUGATING ENZYME E2"/>
    <property type="match status" value="1"/>
</dbReference>
<evidence type="ECO:0000256" key="1">
    <source>
        <dbReference type="ARBA" id="ARBA00012486"/>
    </source>
</evidence>
<dbReference type="GO" id="GO:0006511">
    <property type="term" value="P:ubiquitin-dependent protein catabolic process"/>
    <property type="evidence" value="ECO:0007669"/>
    <property type="project" value="UniProtKB-ARBA"/>
</dbReference>
<dbReference type="FunFam" id="3.10.110.10:FF:000017">
    <property type="entry name" value="Ubiquitin-conjugating enzyme E2 2"/>
    <property type="match status" value="1"/>
</dbReference>
<feature type="active site" description="Glycyl thioester intermediate" evidence="7">
    <location>
        <position position="188"/>
    </location>
</feature>
<dbReference type="InterPro" id="IPR016135">
    <property type="entry name" value="UBQ-conjugating_enzyme/RWD"/>
</dbReference>
<dbReference type="EMBL" id="JAYKXN010000002">
    <property type="protein sequence ID" value="KAK7309756.1"/>
    <property type="molecule type" value="Genomic_DNA"/>
</dbReference>
<comment type="caution">
    <text evidence="11">The sequence shown here is derived from an EMBL/GenBank/DDBJ whole genome shotgun (WGS) entry which is preliminary data.</text>
</comment>